<dbReference type="Pfam" id="PF03729">
    <property type="entry name" value="DUF308"/>
    <property type="match status" value="2"/>
</dbReference>
<gene>
    <name evidence="3" type="ORF">KIM372_05540</name>
</gene>
<feature type="transmembrane region" description="Helical" evidence="2">
    <location>
        <begin position="136"/>
        <end position="155"/>
    </location>
</feature>
<sequence length="246" mass="25775">MSDPNNQQYGASDQGNQGQNQYQGGYNNQYQYQGGQNTPNNQYQPNNGYQQGQPGPGPVRDPFRLIVEDLSTKSVNLVRAVFGIVGAAALIIGAALLIVPGKTLIVFTIALGIYFIISGLVRLITSIVAQGMPGGWRALGILVGILLAVGGVVIVKNTALSASTLLVLVTLIVGLGWIMEGVMTLAESWAVPNSGWAIFSAVISIIAGIFILISPLSSTVILVIFGGCALVVLGITSLIRAFTFGK</sequence>
<evidence type="ECO:0000313" key="4">
    <source>
        <dbReference type="Proteomes" id="UP001321766"/>
    </source>
</evidence>
<evidence type="ECO:0008006" key="5">
    <source>
        <dbReference type="Google" id="ProtNLM"/>
    </source>
</evidence>
<feature type="transmembrane region" description="Helical" evidence="2">
    <location>
        <begin position="220"/>
        <end position="242"/>
    </location>
</feature>
<dbReference type="PANTHER" id="PTHR34989:SF1">
    <property type="entry name" value="PROTEIN HDED"/>
    <property type="match status" value="1"/>
</dbReference>
<keyword evidence="2" id="KW-1133">Transmembrane helix</keyword>
<dbReference type="Proteomes" id="UP001321766">
    <property type="component" value="Chromosome"/>
</dbReference>
<reference evidence="3 4" key="1">
    <citation type="journal article" date="2023" name="Microbiol. Spectr.">
        <title>Symbiosis of Carpenter Bees with Uncharacterized Lactic Acid Bacteria Showing NAD Auxotrophy.</title>
        <authorList>
            <person name="Kawasaki S."/>
            <person name="Ozawa K."/>
            <person name="Mori T."/>
            <person name="Yamamoto A."/>
            <person name="Ito M."/>
            <person name="Ohkuma M."/>
            <person name="Sakamoto M."/>
            <person name="Matsutani M."/>
        </authorList>
    </citation>
    <scope>NUCLEOTIDE SEQUENCE [LARGE SCALE GENOMIC DNA]</scope>
    <source>
        <strain evidence="3 4">Kim37-2</strain>
    </source>
</reference>
<feature type="transmembrane region" description="Helical" evidence="2">
    <location>
        <begin position="195"/>
        <end position="214"/>
    </location>
</feature>
<evidence type="ECO:0000256" key="1">
    <source>
        <dbReference type="SAM" id="MobiDB-lite"/>
    </source>
</evidence>
<dbReference type="InterPro" id="IPR052712">
    <property type="entry name" value="Acid_resist_chaperone_HdeD"/>
</dbReference>
<feature type="compositionally biased region" description="Polar residues" evidence="1">
    <location>
        <begin position="1"/>
        <end position="13"/>
    </location>
</feature>
<protein>
    <recommendedName>
        <fullName evidence="5">HdeD family acid-resistance protein</fullName>
    </recommendedName>
</protein>
<keyword evidence="2" id="KW-0472">Membrane</keyword>
<dbReference type="EMBL" id="AP026798">
    <property type="protein sequence ID" value="BDR52647.1"/>
    <property type="molecule type" value="Genomic_DNA"/>
</dbReference>
<evidence type="ECO:0000313" key="3">
    <source>
        <dbReference type="EMBL" id="BDR52647.1"/>
    </source>
</evidence>
<name>A0ABN6S913_9BIFI</name>
<feature type="transmembrane region" description="Helical" evidence="2">
    <location>
        <begin position="161"/>
        <end position="183"/>
    </location>
</feature>
<evidence type="ECO:0000256" key="2">
    <source>
        <dbReference type="SAM" id="Phobius"/>
    </source>
</evidence>
<dbReference type="PANTHER" id="PTHR34989">
    <property type="entry name" value="PROTEIN HDED"/>
    <property type="match status" value="1"/>
</dbReference>
<organism evidence="3 4">
    <name type="scientific">Bombiscardovia nodaiensis</name>
    <dbReference type="NCBI Taxonomy" id="2932181"/>
    <lineage>
        <taxon>Bacteria</taxon>
        <taxon>Bacillati</taxon>
        <taxon>Actinomycetota</taxon>
        <taxon>Actinomycetes</taxon>
        <taxon>Bifidobacteriales</taxon>
        <taxon>Bifidobacteriaceae</taxon>
        <taxon>Bombiscardovia</taxon>
    </lineage>
</organism>
<feature type="region of interest" description="Disordered" evidence="1">
    <location>
        <begin position="1"/>
        <end position="55"/>
    </location>
</feature>
<feature type="transmembrane region" description="Helical" evidence="2">
    <location>
        <begin position="77"/>
        <end position="98"/>
    </location>
</feature>
<accession>A0ABN6S913</accession>
<proteinExistence type="predicted"/>
<dbReference type="InterPro" id="IPR005325">
    <property type="entry name" value="DUF308_memb"/>
</dbReference>
<feature type="compositionally biased region" description="Low complexity" evidence="1">
    <location>
        <begin position="14"/>
        <end position="53"/>
    </location>
</feature>
<keyword evidence="4" id="KW-1185">Reference proteome</keyword>
<feature type="transmembrane region" description="Helical" evidence="2">
    <location>
        <begin position="104"/>
        <end position="124"/>
    </location>
</feature>
<keyword evidence="2" id="KW-0812">Transmembrane</keyword>